<proteinExistence type="predicted"/>
<keyword evidence="2" id="KW-1185">Reference proteome</keyword>
<protein>
    <submittedName>
        <fullName evidence="1">Uncharacterized protein</fullName>
    </submittedName>
</protein>
<sequence>MKKHQYSENSGSGFLLSTSTPTKLVGKYIEKVILKNVVEDPFGEIFEVESINYYTCQFNWNSESSFMYISEPPRSLRKFSNKLHSLTGLGLVLSELNVAPERWLGLIEEEAEKVKILQISAYGIRASLNSTAKIVVSGKTDVREAFAELVSDKRYLTDSIKFEAEFEGMTVKGELTKSGSCKLTSPNLSFVLEKLRGSLEKSTTHYY</sequence>
<dbReference type="EMBL" id="FQVF01000007">
    <property type="protein sequence ID" value="SHF37980.1"/>
    <property type="molecule type" value="Genomic_DNA"/>
</dbReference>
<dbReference type="STRING" id="1122206.SAMN02745753_01839"/>
<evidence type="ECO:0000313" key="2">
    <source>
        <dbReference type="Proteomes" id="UP000184517"/>
    </source>
</evidence>
<organism evidence="1 2">
    <name type="scientific">Marinomonas polaris DSM 16579</name>
    <dbReference type="NCBI Taxonomy" id="1122206"/>
    <lineage>
        <taxon>Bacteria</taxon>
        <taxon>Pseudomonadati</taxon>
        <taxon>Pseudomonadota</taxon>
        <taxon>Gammaproteobacteria</taxon>
        <taxon>Oceanospirillales</taxon>
        <taxon>Oceanospirillaceae</taxon>
        <taxon>Marinomonas</taxon>
    </lineage>
</organism>
<dbReference type="Proteomes" id="UP000184517">
    <property type="component" value="Unassembled WGS sequence"/>
</dbReference>
<dbReference type="AlphaFoldDB" id="A0A1M5B6B2"/>
<evidence type="ECO:0000313" key="1">
    <source>
        <dbReference type="EMBL" id="SHF37980.1"/>
    </source>
</evidence>
<gene>
    <name evidence="1" type="ORF">SAMN02745753_01839</name>
</gene>
<accession>A0A1M5B6B2</accession>
<name>A0A1M5B6B2_9GAMM</name>
<reference evidence="2" key="1">
    <citation type="submission" date="2016-11" db="EMBL/GenBank/DDBJ databases">
        <authorList>
            <person name="Varghese N."/>
            <person name="Submissions S."/>
        </authorList>
    </citation>
    <scope>NUCLEOTIDE SEQUENCE [LARGE SCALE GENOMIC DNA]</scope>
    <source>
        <strain evidence="2">DSM 16579</strain>
    </source>
</reference>